<dbReference type="RefSeq" id="WP_131919571.1">
    <property type="nucleotide sequence ID" value="NZ_JAOQNU010000016.1"/>
</dbReference>
<dbReference type="EMBL" id="SLXT01000017">
    <property type="protein sequence ID" value="TCP63579.1"/>
    <property type="molecule type" value="Genomic_DNA"/>
</dbReference>
<dbReference type="Proteomes" id="UP000294813">
    <property type="component" value="Unassembled WGS sequence"/>
</dbReference>
<dbReference type="AlphaFoldDB" id="A0A4R2RLR5"/>
<comment type="caution">
    <text evidence="2">The sequence shown here is derived from an EMBL/GenBank/DDBJ whole genome shotgun (WGS) entry which is preliminary data.</text>
</comment>
<sequence>MARKKQRWPWWLCRWLTIGLLLWSGSIGWAATAIFPGDRADSLTKALVLPVTPSSIYGRLTPEHPIDYFKFPVQRGEELRLSMLIPRDAGDEVASPSVAVMGPGLALPEDVPEQISLPAGAGLHIVQPANKVRPVQDQANKMDLDLTQVFQLTAPADAEYTIAIYDQNRRPGVYILQIGSEPEATWSSVLMHPLRALEVQAWRQPLQVLLPLALVLMALLVIVGGRRKK</sequence>
<name>A0A4R2RLR5_9FIRM</name>
<proteinExistence type="predicted"/>
<protein>
    <submittedName>
        <fullName evidence="2">Uncharacterized protein</fullName>
    </submittedName>
</protein>
<gene>
    <name evidence="2" type="ORF">EDD73_1174</name>
</gene>
<evidence type="ECO:0000313" key="3">
    <source>
        <dbReference type="Proteomes" id="UP000294813"/>
    </source>
</evidence>
<accession>A0A4R2RLR5</accession>
<organism evidence="2 3">
    <name type="scientific">Heliophilum fasciatum</name>
    <dbReference type="NCBI Taxonomy" id="35700"/>
    <lineage>
        <taxon>Bacteria</taxon>
        <taxon>Bacillati</taxon>
        <taxon>Bacillota</taxon>
        <taxon>Clostridia</taxon>
        <taxon>Eubacteriales</taxon>
        <taxon>Heliobacteriaceae</taxon>
        <taxon>Heliophilum</taxon>
    </lineage>
</organism>
<keyword evidence="1" id="KW-1133">Transmembrane helix</keyword>
<evidence type="ECO:0000313" key="2">
    <source>
        <dbReference type="EMBL" id="TCP63579.1"/>
    </source>
</evidence>
<reference evidence="2 3" key="1">
    <citation type="submission" date="2019-03" db="EMBL/GenBank/DDBJ databases">
        <title>Genomic Encyclopedia of Type Strains, Phase IV (KMG-IV): sequencing the most valuable type-strain genomes for metagenomic binning, comparative biology and taxonomic classification.</title>
        <authorList>
            <person name="Goeker M."/>
        </authorList>
    </citation>
    <scope>NUCLEOTIDE SEQUENCE [LARGE SCALE GENOMIC DNA]</scope>
    <source>
        <strain evidence="2 3">DSM 11170</strain>
    </source>
</reference>
<dbReference type="OrthoDB" id="2080267at2"/>
<feature type="transmembrane region" description="Helical" evidence="1">
    <location>
        <begin position="208"/>
        <end position="225"/>
    </location>
</feature>
<keyword evidence="1" id="KW-0472">Membrane</keyword>
<keyword evidence="3" id="KW-1185">Reference proteome</keyword>
<evidence type="ECO:0000256" key="1">
    <source>
        <dbReference type="SAM" id="Phobius"/>
    </source>
</evidence>
<keyword evidence="1" id="KW-0812">Transmembrane</keyword>